<name>X0SU02_9ZZZZ</name>
<dbReference type="Pfam" id="PF01967">
    <property type="entry name" value="MoaC"/>
    <property type="match status" value="1"/>
</dbReference>
<accession>X0SU02</accession>
<dbReference type="UniPathway" id="UPA00344"/>
<dbReference type="SUPFAM" id="SSF55040">
    <property type="entry name" value="Molybdenum cofactor biosynthesis protein C, MoaC"/>
    <property type="match status" value="1"/>
</dbReference>
<reference evidence="4" key="1">
    <citation type="journal article" date="2014" name="Front. Microbiol.">
        <title>High frequency of phylogenetically diverse reductive dehalogenase-homologous genes in deep subseafloor sedimentary metagenomes.</title>
        <authorList>
            <person name="Kawai M."/>
            <person name="Futagami T."/>
            <person name="Toyoda A."/>
            <person name="Takaki Y."/>
            <person name="Nishi S."/>
            <person name="Hori S."/>
            <person name="Arai W."/>
            <person name="Tsubouchi T."/>
            <person name="Morono Y."/>
            <person name="Uchiyama I."/>
            <person name="Ito T."/>
            <person name="Fujiyama A."/>
            <person name="Inagaki F."/>
            <person name="Takami H."/>
        </authorList>
    </citation>
    <scope>NUCLEOTIDE SEQUENCE</scope>
    <source>
        <strain evidence="4">Expedition CK06-06</strain>
    </source>
</reference>
<dbReference type="GO" id="GO:0006777">
    <property type="term" value="P:Mo-molybdopterin cofactor biosynthetic process"/>
    <property type="evidence" value="ECO:0007669"/>
    <property type="project" value="UniProtKB-KW"/>
</dbReference>
<organism evidence="4">
    <name type="scientific">marine sediment metagenome</name>
    <dbReference type="NCBI Taxonomy" id="412755"/>
    <lineage>
        <taxon>unclassified sequences</taxon>
        <taxon>metagenomes</taxon>
        <taxon>ecological metagenomes</taxon>
    </lineage>
</organism>
<dbReference type="Gene3D" id="3.30.70.640">
    <property type="entry name" value="Molybdopterin cofactor biosynthesis C (MoaC) domain"/>
    <property type="match status" value="1"/>
</dbReference>
<evidence type="ECO:0000313" key="4">
    <source>
        <dbReference type="EMBL" id="GAF84658.1"/>
    </source>
</evidence>
<dbReference type="EMBL" id="BARS01003607">
    <property type="protein sequence ID" value="GAF84658.1"/>
    <property type="molecule type" value="Genomic_DNA"/>
</dbReference>
<evidence type="ECO:0000256" key="1">
    <source>
        <dbReference type="ARBA" id="ARBA00005046"/>
    </source>
</evidence>
<dbReference type="NCBIfam" id="NF008999">
    <property type="entry name" value="PRK12343.1"/>
    <property type="match status" value="1"/>
</dbReference>
<comment type="pathway">
    <text evidence="1">Cofactor biosynthesis; molybdopterin biosynthesis.</text>
</comment>
<keyword evidence="2" id="KW-0501">Molybdenum cofactor biosynthesis</keyword>
<dbReference type="InterPro" id="IPR036522">
    <property type="entry name" value="MoaC_sf"/>
</dbReference>
<dbReference type="InterPro" id="IPR002820">
    <property type="entry name" value="Mopterin_CF_biosynth-C_dom"/>
</dbReference>
<feature type="domain" description="Molybdopterin cofactor biosynthesis C (MoaC)" evidence="3">
    <location>
        <begin position="3"/>
        <end position="140"/>
    </location>
</feature>
<protein>
    <recommendedName>
        <fullName evidence="3">Molybdopterin cofactor biosynthesis C (MoaC) domain-containing protein</fullName>
    </recommendedName>
</protein>
<evidence type="ECO:0000259" key="3">
    <source>
        <dbReference type="Pfam" id="PF01967"/>
    </source>
</evidence>
<gene>
    <name evidence="4" type="ORF">S01H1_06992</name>
</gene>
<proteinExistence type="predicted"/>
<sequence length="148" mass="16356">MGMIDITGKKVLLREALVSGRIILSPETVKRIRENQIKKGDPLVVAEIAAMKAAKETYLLIPHCHQIPLNTVELNFSIGNNFVEANCLVKAEAMTGVEMEALVGASIALTTIWDMVKYLEKDKDGQYPSTRISDIKVVKKLKKPASYS</sequence>
<dbReference type="AlphaFoldDB" id="X0SU02"/>
<comment type="caution">
    <text evidence="4">The sequence shown here is derived from an EMBL/GenBank/DDBJ whole genome shotgun (WGS) entry which is preliminary data.</text>
</comment>
<evidence type="ECO:0000256" key="2">
    <source>
        <dbReference type="ARBA" id="ARBA00023150"/>
    </source>
</evidence>